<feature type="region of interest" description="Disordered" evidence="1">
    <location>
        <begin position="169"/>
        <end position="192"/>
    </location>
</feature>
<feature type="region of interest" description="Disordered" evidence="1">
    <location>
        <begin position="1"/>
        <end position="21"/>
    </location>
</feature>
<comment type="caution">
    <text evidence="2">The sequence shown here is derived from an EMBL/GenBank/DDBJ whole genome shotgun (WGS) entry which is preliminary data.</text>
</comment>
<feature type="compositionally biased region" description="Basic and acidic residues" evidence="1">
    <location>
        <begin position="1"/>
        <end position="16"/>
    </location>
</feature>
<evidence type="ECO:0000256" key="1">
    <source>
        <dbReference type="SAM" id="MobiDB-lite"/>
    </source>
</evidence>
<gene>
    <name evidence="2" type="ORF">EPR50_G00056900</name>
</gene>
<proteinExistence type="predicted"/>
<organism evidence="2 3">
    <name type="scientific">Perca flavescens</name>
    <name type="common">American yellow perch</name>
    <name type="synonym">Morone flavescens</name>
    <dbReference type="NCBI Taxonomy" id="8167"/>
    <lineage>
        <taxon>Eukaryota</taxon>
        <taxon>Metazoa</taxon>
        <taxon>Chordata</taxon>
        <taxon>Craniata</taxon>
        <taxon>Vertebrata</taxon>
        <taxon>Euteleostomi</taxon>
        <taxon>Actinopterygii</taxon>
        <taxon>Neopterygii</taxon>
        <taxon>Teleostei</taxon>
        <taxon>Neoteleostei</taxon>
        <taxon>Acanthomorphata</taxon>
        <taxon>Eupercaria</taxon>
        <taxon>Perciformes</taxon>
        <taxon>Percoidei</taxon>
        <taxon>Percidae</taxon>
        <taxon>Percinae</taxon>
        <taxon>Perca</taxon>
    </lineage>
</organism>
<protein>
    <submittedName>
        <fullName evidence="2">Uncharacterized protein</fullName>
    </submittedName>
</protein>
<reference evidence="2 3" key="1">
    <citation type="submission" date="2019-01" db="EMBL/GenBank/DDBJ databases">
        <title>A chromosome-scale genome assembly of the yellow perch, Perca flavescens.</title>
        <authorList>
            <person name="Feron R."/>
            <person name="Morvezen R."/>
            <person name="Bestin A."/>
            <person name="Haffray P."/>
            <person name="Klopp C."/>
            <person name="Zahm M."/>
            <person name="Cabau C."/>
            <person name="Roques C."/>
            <person name="Donnadieu C."/>
            <person name="Bouchez O."/>
            <person name="Christie M."/>
            <person name="Larson W."/>
            <person name="Guiguen Y."/>
        </authorList>
    </citation>
    <scope>NUCLEOTIDE SEQUENCE [LARGE SCALE GENOMIC DNA]</scope>
    <source>
        <strain evidence="2">YP-PL-M2</strain>
        <tissue evidence="2">Blood</tissue>
    </source>
</reference>
<dbReference type="AlphaFoldDB" id="A0A484DCW3"/>
<sequence>MAKRRAAEDSLLHEPPSKSCFRPLSSVERLLDSMAPAAGGLSPPSLQALVGGRCRKRPHGHYLEDPQKPEETDTTGPRDTRKHAAAAATAALTSSGRIQDRRGSSALTSSKKRPRDDSAGPETVVPVLPKAAADKADDATDAEDCSFNSFQYWRVPLPALDLSLLDEDATARPRSKDESKAKDSCCSDAMET</sequence>
<feature type="compositionally biased region" description="Basic and acidic residues" evidence="1">
    <location>
        <begin position="169"/>
        <end position="185"/>
    </location>
</feature>
<accession>A0A484DCW3</accession>
<feature type="compositionally biased region" description="Basic and acidic residues" evidence="1">
    <location>
        <begin position="61"/>
        <end position="79"/>
    </location>
</feature>
<name>A0A484DCW3_PERFV</name>
<keyword evidence="3" id="KW-1185">Reference proteome</keyword>
<dbReference type="EMBL" id="SCKG01000005">
    <property type="protein sequence ID" value="TDH13368.1"/>
    <property type="molecule type" value="Genomic_DNA"/>
</dbReference>
<feature type="region of interest" description="Disordered" evidence="1">
    <location>
        <begin position="35"/>
        <end position="140"/>
    </location>
</feature>
<dbReference type="Proteomes" id="UP000295070">
    <property type="component" value="Chromosome 5"/>
</dbReference>
<evidence type="ECO:0000313" key="3">
    <source>
        <dbReference type="Proteomes" id="UP000295070"/>
    </source>
</evidence>
<evidence type="ECO:0000313" key="2">
    <source>
        <dbReference type="EMBL" id="TDH13368.1"/>
    </source>
</evidence>